<dbReference type="PANTHER" id="PTHR38592:SF3">
    <property type="entry name" value="BLL4819 PROTEIN"/>
    <property type="match status" value="1"/>
</dbReference>
<feature type="transmembrane region" description="Helical" evidence="1">
    <location>
        <begin position="333"/>
        <end position="350"/>
    </location>
</feature>
<gene>
    <name evidence="2" type="ORF">JANAI62_24810</name>
</gene>
<dbReference type="EMBL" id="BPFH01000004">
    <property type="protein sequence ID" value="GIT95858.1"/>
    <property type="molecule type" value="Genomic_DNA"/>
</dbReference>
<name>A0ABQ4NN62_9RHOB</name>
<reference evidence="2 3" key="1">
    <citation type="submission" date="2021-05" db="EMBL/GenBank/DDBJ databases">
        <title>Bacteria Genome sequencing.</title>
        <authorList>
            <person name="Takabe Y."/>
            <person name="Nakajima Y."/>
            <person name="Suzuki S."/>
            <person name="Shiozaki T."/>
        </authorList>
    </citation>
    <scope>NUCLEOTIDE SEQUENCE [LARGE SCALE GENOMIC DNA]</scope>
    <source>
        <strain evidence="2 3">AI_62</strain>
    </source>
</reference>
<feature type="transmembrane region" description="Helical" evidence="1">
    <location>
        <begin position="411"/>
        <end position="432"/>
    </location>
</feature>
<feature type="transmembrane region" description="Helical" evidence="1">
    <location>
        <begin position="170"/>
        <end position="190"/>
    </location>
</feature>
<dbReference type="InterPro" id="IPR014550">
    <property type="entry name" value="UCP028704_OpgC"/>
</dbReference>
<dbReference type="Proteomes" id="UP000786693">
    <property type="component" value="Unassembled WGS sequence"/>
</dbReference>
<evidence type="ECO:0000256" key="1">
    <source>
        <dbReference type="SAM" id="Phobius"/>
    </source>
</evidence>
<keyword evidence="3" id="KW-1185">Reference proteome</keyword>
<keyword evidence="1" id="KW-0472">Membrane</keyword>
<keyword evidence="1" id="KW-0812">Transmembrane</keyword>
<organism evidence="2 3">
    <name type="scientific">Jannaschia pagri</name>
    <dbReference type="NCBI Taxonomy" id="2829797"/>
    <lineage>
        <taxon>Bacteria</taxon>
        <taxon>Pseudomonadati</taxon>
        <taxon>Pseudomonadota</taxon>
        <taxon>Alphaproteobacteria</taxon>
        <taxon>Rhodobacterales</taxon>
        <taxon>Roseobacteraceae</taxon>
        <taxon>Jannaschia</taxon>
    </lineage>
</organism>
<feature type="transmembrane region" description="Helical" evidence="1">
    <location>
        <begin position="36"/>
        <end position="55"/>
    </location>
</feature>
<evidence type="ECO:0000313" key="2">
    <source>
        <dbReference type="EMBL" id="GIT95858.1"/>
    </source>
</evidence>
<keyword evidence="1" id="KW-1133">Transmembrane helix</keyword>
<feature type="transmembrane region" description="Helical" evidence="1">
    <location>
        <begin position="104"/>
        <end position="121"/>
    </location>
</feature>
<sequence length="441" mass="48824">MTTTSPPAAFATAPTVARTSPAATVRDPRLDFFRGIAMFIILLAHTPGNAWTLWIPARFGFSDATEIFVFCSGMASAIAFGRSFDRAGWTLGTARVGFRVWQIYWAHIGMFFAIAGMLAAIDATGWHEKTYINTLNLVPFFEGVVRGGEVVSTTADQMLGLLTLSYVPNYFDILPMYMVVLILMPVYMALARVSLPALAVVVVGMWVMAQDSLMTWLGLGHLHLAFPAEPWSERTWFFNPFGWQLLFFTGFAFMRGWIPAPPVKPWLLGLALAVVIVSFFLSSVGFRLFQTDLVRDAYIAMTGCTETAFGRCNPVFDWRQANKAWFDKSDHAILHYVHFLALAYLAWAAAGDGGRRLIATGQGLAARIWDEVVTIVMKVGQQSLAVFIFSMVLARVNGYLLDIIGRSAGTWALINLTGFGLLIACAYGAGWFKSQPWRVKK</sequence>
<accession>A0ABQ4NN62</accession>
<comment type="caution">
    <text evidence="2">The sequence shown here is derived from an EMBL/GenBank/DDBJ whole genome shotgun (WGS) entry which is preliminary data.</text>
</comment>
<feature type="transmembrane region" description="Helical" evidence="1">
    <location>
        <begin position="67"/>
        <end position="84"/>
    </location>
</feature>
<dbReference type="PANTHER" id="PTHR38592">
    <property type="entry name" value="BLL4819 PROTEIN"/>
    <property type="match status" value="1"/>
</dbReference>
<dbReference type="RefSeq" id="WP_220749345.1">
    <property type="nucleotide sequence ID" value="NZ_BPFH01000004.1"/>
</dbReference>
<evidence type="ECO:0000313" key="3">
    <source>
        <dbReference type="Proteomes" id="UP000786693"/>
    </source>
</evidence>
<feature type="transmembrane region" description="Helical" evidence="1">
    <location>
        <begin position="197"/>
        <end position="217"/>
    </location>
</feature>
<protein>
    <submittedName>
        <fullName evidence="2">Membrane protein</fullName>
    </submittedName>
</protein>
<dbReference type="PIRSF" id="PIRSF028704">
    <property type="entry name" value="UPC028704"/>
    <property type="match status" value="1"/>
</dbReference>
<feature type="transmembrane region" description="Helical" evidence="1">
    <location>
        <begin position="237"/>
        <end position="254"/>
    </location>
</feature>
<proteinExistence type="predicted"/>
<feature type="transmembrane region" description="Helical" evidence="1">
    <location>
        <begin position="266"/>
        <end position="289"/>
    </location>
</feature>
<dbReference type="Pfam" id="PF10129">
    <property type="entry name" value="OpgC_C"/>
    <property type="match status" value="1"/>
</dbReference>